<comment type="caution">
    <text evidence="1">The sequence shown here is derived from an EMBL/GenBank/DDBJ whole genome shotgun (WGS) entry which is preliminary data.</text>
</comment>
<dbReference type="InterPro" id="IPR001611">
    <property type="entry name" value="Leu-rich_rpt"/>
</dbReference>
<reference evidence="1 2" key="1">
    <citation type="submission" date="2019-10" db="EMBL/GenBank/DDBJ databases">
        <title>Extracellular Electron Transfer in a Candidatus Methanoperedens spp. Enrichment Culture.</title>
        <authorList>
            <person name="Berger S."/>
            <person name="Rangel Shaw D."/>
            <person name="Berben T."/>
            <person name="In 'T Zandt M."/>
            <person name="Frank J."/>
            <person name="Reimann J."/>
            <person name="Jetten M.S.M."/>
            <person name="Welte C.U."/>
        </authorList>
    </citation>
    <scope>NUCLEOTIDE SEQUENCE [LARGE SCALE GENOMIC DNA]</scope>
    <source>
        <strain evidence="1">SB12</strain>
    </source>
</reference>
<protein>
    <submittedName>
        <fullName evidence="1">Leucine-rich repeat domain-containing protein</fullName>
    </submittedName>
</protein>
<evidence type="ECO:0000313" key="1">
    <source>
        <dbReference type="EMBL" id="KAB2932592.1"/>
    </source>
</evidence>
<gene>
    <name evidence="1" type="ORF">F9K24_09435</name>
</gene>
<dbReference type="AlphaFoldDB" id="A0A833LXD0"/>
<accession>A0A833LXD0</accession>
<dbReference type="InterPro" id="IPR032675">
    <property type="entry name" value="LRR_dom_sf"/>
</dbReference>
<dbReference type="SUPFAM" id="SSF52058">
    <property type="entry name" value="L domain-like"/>
    <property type="match status" value="1"/>
</dbReference>
<organism evidence="1 2">
    <name type="scientific">Leptonema illini</name>
    <dbReference type="NCBI Taxonomy" id="183"/>
    <lineage>
        <taxon>Bacteria</taxon>
        <taxon>Pseudomonadati</taxon>
        <taxon>Spirochaetota</taxon>
        <taxon>Spirochaetia</taxon>
        <taxon>Leptospirales</taxon>
        <taxon>Leptospiraceae</taxon>
        <taxon>Leptonema</taxon>
    </lineage>
</organism>
<sequence length="177" mass="20075">MRVAILAAIFLIGCRNPASPGVQTGQTVPTKNSGEYAVIGEDVFPVESKKVFLRPGKYKDISNISKLENLTHLKMNFNPIRDITPLRHLKKLEELGLSGTMVTDLQPLSDLPHLHTVELFKLSDYGSINLDNLPPSLRLLRVSKDFPIEKLRAFKRKRHECKIEIYDHTGTVDEFRL</sequence>
<dbReference type="PROSITE" id="PS51450">
    <property type="entry name" value="LRR"/>
    <property type="match status" value="1"/>
</dbReference>
<dbReference type="EMBL" id="WBUI01000008">
    <property type="protein sequence ID" value="KAB2932592.1"/>
    <property type="molecule type" value="Genomic_DNA"/>
</dbReference>
<dbReference type="Proteomes" id="UP000460298">
    <property type="component" value="Unassembled WGS sequence"/>
</dbReference>
<name>A0A833LXD0_9LEPT</name>
<evidence type="ECO:0000313" key="2">
    <source>
        <dbReference type="Proteomes" id="UP000460298"/>
    </source>
</evidence>
<proteinExistence type="predicted"/>
<dbReference type="Gene3D" id="3.80.10.10">
    <property type="entry name" value="Ribonuclease Inhibitor"/>
    <property type="match status" value="1"/>
</dbReference>